<reference evidence="1 2" key="1">
    <citation type="submission" date="2015-07" db="EMBL/GenBank/DDBJ databases">
        <authorList>
            <consortium name="Pathogen Informatics"/>
        </authorList>
    </citation>
    <scope>NUCLEOTIDE SEQUENCE [LARGE SCALE GENOMIC DNA]</scope>
    <source>
        <strain evidence="1 2">A316</strain>
    </source>
</reference>
<gene>
    <name evidence="1" type="ORF">ERS013200_00864</name>
</gene>
<evidence type="ECO:0000313" key="1">
    <source>
        <dbReference type="EMBL" id="CSC22087.1"/>
    </source>
</evidence>
<protein>
    <submittedName>
        <fullName evidence="1">Uncharacterized protein</fullName>
    </submittedName>
</protein>
<dbReference type="AlphaFoldDB" id="A0A655TDT1"/>
<accession>A0A655TDT1</accession>
<name>A0A655TDT1_VIBCL</name>
<proteinExistence type="predicted"/>
<dbReference type="Proteomes" id="UP000041770">
    <property type="component" value="Unassembled WGS sequence"/>
</dbReference>
<dbReference type="EMBL" id="CWQY01000004">
    <property type="protein sequence ID" value="CSC22087.1"/>
    <property type="molecule type" value="Genomic_DNA"/>
</dbReference>
<sequence>MIFKVHTLVKLIVNRKLEGFKIMSDEEAVKNGKPYNTLVFQYEGKLYKVDYLDMYWRSYSVGLMGAEGTKIDCPEVKLVEKTIIVYEEI</sequence>
<evidence type="ECO:0000313" key="2">
    <source>
        <dbReference type="Proteomes" id="UP000041770"/>
    </source>
</evidence>
<dbReference type="RefSeq" id="WP_000576446.1">
    <property type="nucleotide sequence ID" value="NZ_CADDXB010000001.1"/>
</dbReference>
<organism evidence="1 2">
    <name type="scientific">Vibrio cholerae</name>
    <dbReference type="NCBI Taxonomy" id="666"/>
    <lineage>
        <taxon>Bacteria</taxon>
        <taxon>Pseudomonadati</taxon>
        <taxon>Pseudomonadota</taxon>
        <taxon>Gammaproteobacteria</taxon>
        <taxon>Vibrionales</taxon>
        <taxon>Vibrionaceae</taxon>
        <taxon>Vibrio</taxon>
    </lineage>
</organism>